<evidence type="ECO:0000313" key="2">
    <source>
        <dbReference type="EMBL" id="JAS73467.1"/>
    </source>
</evidence>
<dbReference type="AlphaFoldDB" id="A0A1B6HFG3"/>
<feature type="region of interest" description="Disordered" evidence="1">
    <location>
        <begin position="73"/>
        <end position="100"/>
    </location>
</feature>
<sequence length="100" mass="11231">LEVRRKRACLVAVRAEVERLTGRRRMPLAHDHLIIDGCRLTWEDGKLVAGRQDGVERLKQLIRQDLTDFVAGLQHTPPERPEHSGTRTGGVETAQEAATN</sequence>
<gene>
    <name evidence="2" type="ORF">g.558</name>
</gene>
<proteinExistence type="predicted"/>
<name>A0A1B6HFG3_9HEMI</name>
<feature type="non-terminal residue" evidence="2">
    <location>
        <position position="100"/>
    </location>
</feature>
<protein>
    <submittedName>
        <fullName evidence="2">Uncharacterized protein</fullName>
    </submittedName>
</protein>
<organism evidence="2">
    <name type="scientific">Homalodisca liturata</name>
    <dbReference type="NCBI Taxonomy" id="320908"/>
    <lineage>
        <taxon>Eukaryota</taxon>
        <taxon>Metazoa</taxon>
        <taxon>Ecdysozoa</taxon>
        <taxon>Arthropoda</taxon>
        <taxon>Hexapoda</taxon>
        <taxon>Insecta</taxon>
        <taxon>Pterygota</taxon>
        <taxon>Neoptera</taxon>
        <taxon>Paraneoptera</taxon>
        <taxon>Hemiptera</taxon>
        <taxon>Auchenorrhyncha</taxon>
        <taxon>Membracoidea</taxon>
        <taxon>Cicadellidae</taxon>
        <taxon>Cicadellinae</taxon>
        <taxon>Proconiini</taxon>
        <taxon>Homalodisca</taxon>
    </lineage>
</organism>
<reference evidence="2" key="1">
    <citation type="submission" date="2015-11" db="EMBL/GenBank/DDBJ databases">
        <title>De novo transcriptome assembly of four potential Pierce s Disease insect vectors from Arizona vineyards.</title>
        <authorList>
            <person name="Tassone E.E."/>
        </authorList>
    </citation>
    <scope>NUCLEOTIDE SEQUENCE</scope>
</reference>
<accession>A0A1B6HFG3</accession>
<evidence type="ECO:0000256" key="1">
    <source>
        <dbReference type="SAM" id="MobiDB-lite"/>
    </source>
</evidence>
<feature type="non-terminal residue" evidence="2">
    <location>
        <position position="1"/>
    </location>
</feature>
<dbReference type="EMBL" id="GECU01034239">
    <property type="protein sequence ID" value="JAS73467.1"/>
    <property type="molecule type" value="Transcribed_RNA"/>
</dbReference>